<accession>A0AAV7S9M7</accession>
<evidence type="ECO:0000313" key="3">
    <source>
        <dbReference type="Proteomes" id="UP001066276"/>
    </source>
</evidence>
<evidence type="ECO:0000313" key="2">
    <source>
        <dbReference type="EMBL" id="KAJ1161262.1"/>
    </source>
</evidence>
<proteinExistence type="predicted"/>
<name>A0AAV7S9M7_PLEWA</name>
<dbReference type="Proteomes" id="UP001066276">
    <property type="component" value="Chromosome 4_2"/>
</dbReference>
<protein>
    <submittedName>
        <fullName evidence="2">Uncharacterized protein</fullName>
    </submittedName>
</protein>
<feature type="non-terminal residue" evidence="2">
    <location>
        <position position="59"/>
    </location>
</feature>
<comment type="caution">
    <text evidence="2">The sequence shown here is derived from an EMBL/GenBank/DDBJ whole genome shotgun (WGS) entry which is preliminary data.</text>
</comment>
<dbReference type="EMBL" id="JANPWB010000008">
    <property type="protein sequence ID" value="KAJ1161262.1"/>
    <property type="molecule type" value="Genomic_DNA"/>
</dbReference>
<feature type="non-terminal residue" evidence="2">
    <location>
        <position position="1"/>
    </location>
</feature>
<reference evidence="2" key="1">
    <citation type="journal article" date="2022" name="bioRxiv">
        <title>Sequencing and chromosome-scale assembly of the giantPleurodeles waltlgenome.</title>
        <authorList>
            <person name="Brown T."/>
            <person name="Elewa A."/>
            <person name="Iarovenko S."/>
            <person name="Subramanian E."/>
            <person name="Araus A.J."/>
            <person name="Petzold A."/>
            <person name="Susuki M."/>
            <person name="Suzuki K.-i.T."/>
            <person name="Hayashi T."/>
            <person name="Toyoda A."/>
            <person name="Oliveira C."/>
            <person name="Osipova E."/>
            <person name="Leigh N.D."/>
            <person name="Simon A."/>
            <person name="Yun M.H."/>
        </authorList>
    </citation>
    <scope>NUCLEOTIDE SEQUENCE</scope>
    <source>
        <strain evidence="2">20211129_DDA</strain>
        <tissue evidence="2">Liver</tissue>
    </source>
</reference>
<gene>
    <name evidence="2" type="ORF">NDU88_001749</name>
</gene>
<organism evidence="2 3">
    <name type="scientific">Pleurodeles waltl</name>
    <name type="common">Iberian ribbed newt</name>
    <dbReference type="NCBI Taxonomy" id="8319"/>
    <lineage>
        <taxon>Eukaryota</taxon>
        <taxon>Metazoa</taxon>
        <taxon>Chordata</taxon>
        <taxon>Craniata</taxon>
        <taxon>Vertebrata</taxon>
        <taxon>Euteleostomi</taxon>
        <taxon>Amphibia</taxon>
        <taxon>Batrachia</taxon>
        <taxon>Caudata</taxon>
        <taxon>Salamandroidea</taxon>
        <taxon>Salamandridae</taxon>
        <taxon>Pleurodelinae</taxon>
        <taxon>Pleurodeles</taxon>
    </lineage>
</organism>
<feature type="region of interest" description="Disordered" evidence="1">
    <location>
        <begin position="1"/>
        <end position="22"/>
    </location>
</feature>
<dbReference type="AlphaFoldDB" id="A0AAV7S9M7"/>
<keyword evidence="3" id="KW-1185">Reference proteome</keyword>
<sequence>LRTHTPPLTGTQVQHLKSRAPSTNTCGSRRWAYEDGICWSLCHLTITIQQQTQVSTHRR</sequence>
<evidence type="ECO:0000256" key="1">
    <source>
        <dbReference type="SAM" id="MobiDB-lite"/>
    </source>
</evidence>